<feature type="signal peptide" evidence="2">
    <location>
        <begin position="1"/>
        <end position="32"/>
    </location>
</feature>
<feature type="region of interest" description="Disordered" evidence="1">
    <location>
        <begin position="337"/>
        <end position="366"/>
    </location>
</feature>
<evidence type="ECO:0000256" key="2">
    <source>
        <dbReference type="SAM" id="SignalP"/>
    </source>
</evidence>
<dbReference type="Pfam" id="PF07699">
    <property type="entry name" value="Ephrin_rec_like"/>
    <property type="match status" value="2"/>
</dbReference>
<dbReference type="OMA" id="CQAGKCS"/>
<dbReference type="HOGENOM" id="CLU_845536_0_0_1"/>
<keyword evidence="5" id="KW-1185">Reference proteome</keyword>
<dbReference type="RefSeq" id="XP_001418374.1">
    <property type="nucleotide sequence ID" value="XM_001418337.1"/>
</dbReference>
<name>A4RYF1_OSTLU</name>
<dbReference type="EMBL" id="CP000586">
    <property type="protein sequence ID" value="ABO96667.1"/>
    <property type="molecule type" value="Genomic_DNA"/>
</dbReference>
<reference evidence="4 5" key="1">
    <citation type="journal article" date="2007" name="Proc. Natl. Acad. Sci. U.S.A.">
        <title>The tiny eukaryote Ostreococcus provides genomic insights into the paradox of plankton speciation.</title>
        <authorList>
            <person name="Palenik B."/>
            <person name="Grimwood J."/>
            <person name="Aerts A."/>
            <person name="Rouze P."/>
            <person name="Salamov A."/>
            <person name="Putnam N."/>
            <person name="Dupont C."/>
            <person name="Jorgensen R."/>
            <person name="Derelle E."/>
            <person name="Rombauts S."/>
            <person name="Zhou K."/>
            <person name="Otillar R."/>
            <person name="Merchant S.S."/>
            <person name="Podell S."/>
            <person name="Gaasterland T."/>
            <person name="Napoli C."/>
            <person name="Gendler K."/>
            <person name="Manuell A."/>
            <person name="Tai V."/>
            <person name="Vallon O."/>
            <person name="Piganeau G."/>
            <person name="Jancek S."/>
            <person name="Heijde M."/>
            <person name="Jabbari K."/>
            <person name="Bowler C."/>
            <person name="Lohr M."/>
            <person name="Robbens S."/>
            <person name="Werner G."/>
            <person name="Dubchak I."/>
            <person name="Pazour G.J."/>
            <person name="Ren Q."/>
            <person name="Paulsen I."/>
            <person name="Delwiche C."/>
            <person name="Schmutz J."/>
            <person name="Rokhsar D."/>
            <person name="Van de Peer Y."/>
            <person name="Moreau H."/>
            <person name="Grigoriev I.V."/>
        </authorList>
    </citation>
    <scope>NUCLEOTIDE SEQUENCE [LARGE SCALE GENOMIC DNA]</scope>
    <source>
        <strain evidence="4 5">CCE9901</strain>
    </source>
</reference>
<dbReference type="PANTHER" id="PTHR46967:SF2">
    <property type="entry name" value="SUSHI, VON WILLEBRAND FACTOR TYPE A, EGF AND PENTRAXIN DOMAIN-CONTAINING PROTEIN 1-LIKE"/>
    <property type="match status" value="1"/>
</dbReference>
<evidence type="ECO:0000256" key="1">
    <source>
        <dbReference type="SAM" id="MobiDB-lite"/>
    </source>
</evidence>
<feature type="compositionally biased region" description="Pro residues" evidence="1">
    <location>
        <begin position="340"/>
        <end position="349"/>
    </location>
</feature>
<dbReference type="STRING" id="436017.A4RYF1"/>
<dbReference type="InterPro" id="IPR011641">
    <property type="entry name" value="Tyr-kin_ephrin_A/B_rcpt-like"/>
</dbReference>
<evidence type="ECO:0000313" key="5">
    <source>
        <dbReference type="Proteomes" id="UP000001568"/>
    </source>
</evidence>
<feature type="chain" id="PRO_5002672979" description="Tyrosine-protein kinase ephrin type A/B receptor-like domain-containing protein" evidence="2">
    <location>
        <begin position="33"/>
        <end position="366"/>
    </location>
</feature>
<evidence type="ECO:0000313" key="4">
    <source>
        <dbReference type="EMBL" id="ABO96667.1"/>
    </source>
</evidence>
<dbReference type="Proteomes" id="UP000001568">
    <property type="component" value="Chromosome 6"/>
</dbReference>
<dbReference type="SMART" id="SM01411">
    <property type="entry name" value="Ephrin_rec_like"/>
    <property type="match status" value="2"/>
</dbReference>
<dbReference type="PANTHER" id="PTHR46967">
    <property type="entry name" value="INSULIN-LIKE GROWTH FACTOR BINDING PROTEIN,N-TERMINAL"/>
    <property type="match status" value="1"/>
</dbReference>
<protein>
    <recommendedName>
        <fullName evidence="3">Tyrosine-protein kinase ephrin type A/B receptor-like domain-containing protein</fullName>
    </recommendedName>
</protein>
<dbReference type="InterPro" id="IPR009030">
    <property type="entry name" value="Growth_fac_rcpt_cys_sf"/>
</dbReference>
<dbReference type="SUPFAM" id="SSF57184">
    <property type="entry name" value="Growth factor receptor domain"/>
    <property type="match status" value="1"/>
</dbReference>
<dbReference type="KEGG" id="olu:OSTLU_32006"/>
<dbReference type="Gramene" id="ABO96667">
    <property type="protein sequence ID" value="ABO96667"/>
    <property type="gene ID" value="OSTLU_32006"/>
</dbReference>
<gene>
    <name evidence="4" type="ORF">OSTLU_32006</name>
</gene>
<accession>A4RYF1</accession>
<dbReference type="Gene3D" id="2.10.50.10">
    <property type="entry name" value="Tumor Necrosis Factor Receptor, subunit A, domain 2"/>
    <property type="match status" value="2"/>
</dbReference>
<keyword evidence="2" id="KW-0732">Signal</keyword>
<organism evidence="4 5">
    <name type="scientific">Ostreococcus lucimarinus (strain CCE9901)</name>
    <dbReference type="NCBI Taxonomy" id="436017"/>
    <lineage>
        <taxon>Eukaryota</taxon>
        <taxon>Viridiplantae</taxon>
        <taxon>Chlorophyta</taxon>
        <taxon>Mamiellophyceae</taxon>
        <taxon>Mamiellales</taxon>
        <taxon>Bathycoccaceae</taxon>
        <taxon>Ostreococcus</taxon>
    </lineage>
</organism>
<dbReference type="GeneID" id="5002434"/>
<dbReference type="OrthoDB" id="527488at2759"/>
<proteinExistence type="predicted"/>
<dbReference type="AlphaFoldDB" id="A4RYF1"/>
<feature type="domain" description="Tyrosine-protein kinase ephrin type A/B receptor-like" evidence="3">
    <location>
        <begin position="125"/>
        <end position="162"/>
    </location>
</feature>
<sequence length="366" mass="37014">MPAGRIRRRAARALSIACALALGRDGVTRAEAQASDGNCVAAEQTAIFVAFSENAPDAVFRSDDGCLAGGGRGVGCCPGSVCKACEGDSTSRFYSCKCEPCAAGTVQPLAAQKTCVSCPAGWFNSRTGQATCEPCPVGTFSTKVGNTVGCTACGAGTSGKSTLEDYYEKTTRSWRAPATGDGSTFDSTLAATSCTDCPAGTSGGGAGDACTPCAPGYYSAARAETCTPCPVGTYSVLSGGASIDSCIPCAAGESNNAIGSTECWQVCPIALLSCAADAVRARGAYDALELARARPRISYTDDGIDDYRARLCKTGCETFATDHWCASFGLPNVNDCDQYAPPPPPPAPPGDVADPNATAANASAAS</sequence>
<evidence type="ECO:0000259" key="3">
    <source>
        <dbReference type="Pfam" id="PF07699"/>
    </source>
</evidence>
<feature type="domain" description="Tyrosine-protein kinase ephrin type A/B receptor-like" evidence="3">
    <location>
        <begin position="216"/>
        <end position="262"/>
    </location>
</feature>
<feature type="compositionally biased region" description="Low complexity" evidence="1">
    <location>
        <begin position="356"/>
        <end position="366"/>
    </location>
</feature>